<dbReference type="Proteomes" id="UP000601789">
    <property type="component" value="Unassembled WGS sequence"/>
</dbReference>
<dbReference type="RefSeq" id="WP_198474965.1">
    <property type="nucleotide sequence ID" value="NZ_JADGMQ010000002.1"/>
</dbReference>
<evidence type="ECO:0000313" key="1">
    <source>
        <dbReference type="EMBL" id="MBI1620041.1"/>
    </source>
</evidence>
<sequence>MDQWRFVERVIVRNLHTSFIAEARNGARWAVGEIASTPTEAIDSAVNKLMVELAPLIEKLKKPEPPPPSDEWEDLL</sequence>
<organism evidence="1 2">
    <name type="scientific">Aquamicrobium zhengzhouense</name>
    <dbReference type="NCBI Taxonomy" id="2781738"/>
    <lineage>
        <taxon>Bacteria</taxon>
        <taxon>Pseudomonadati</taxon>
        <taxon>Pseudomonadota</taxon>
        <taxon>Alphaproteobacteria</taxon>
        <taxon>Hyphomicrobiales</taxon>
        <taxon>Phyllobacteriaceae</taxon>
        <taxon>Aquamicrobium</taxon>
    </lineage>
</organism>
<accession>A0ABS0S9Y2</accession>
<proteinExistence type="predicted"/>
<dbReference type="EMBL" id="JADGMQ010000002">
    <property type="protein sequence ID" value="MBI1620041.1"/>
    <property type="molecule type" value="Genomic_DNA"/>
</dbReference>
<protein>
    <submittedName>
        <fullName evidence="1">Uncharacterized protein</fullName>
    </submittedName>
</protein>
<comment type="caution">
    <text evidence="1">The sequence shown here is derived from an EMBL/GenBank/DDBJ whole genome shotgun (WGS) entry which is preliminary data.</text>
</comment>
<gene>
    <name evidence="1" type="ORF">IOD40_05105</name>
</gene>
<reference evidence="1 2" key="1">
    <citation type="submission" date="2020-10" db="EMBL/GenBank/DDBJ databases">
        <title>Aquamicrobium zhengzhouensis sp. nov., a exopolysaccharide producing bacterium isolated from farmland soil.</title>
        <authorList>
            <person name="Wang X."/>
        </authorList>
    </citation>
    <scope>NUCLEOTIDE SEQUENCE [LARGE SCALE GENOMIC DNA]</scope>
    <source>
        <strain evidence="2">cd-1</strain>
    </source>
</reference>
<keyword evidence="2" id="KW-1185">Reference proteome</keyword>
<name>A0ABS0S9Y2_9HYPH</name>
<evidence type="ECO:0000313" key="2">
    <source>
        <dbReference type="Proteomes" id="UP000601789"/>
    </source>
</evidence>